<evidence type="ECO:0000313" key="3">
    <source>
        <dbReference type="Proteomes" id="UP000824540"/>
    </source>
</evidence>
<evidence type="ECO:0000256" key="1">
    <source>
        <dbReference type="SAM" id="MobiDB-lite"/>
    </source>
</evidence>
<sequence>MKGLITGLRTVIQQLRLSQNKSAALQELLEWRRSEWQHLVHGVERNPGTTPPPLCKSHFAFP</sequence>
<dbReference type="AlphaFoldDB" id="A0A8T2NJ32"/>
<evidence type="ECO:0000313" key="2">
    <source>
        <dbReference type="EMBL" id="KAG9340693.1"/>
    </source>
</evidence>
<keyword evidence="3" id="KW-1185">Reference proteome</keyword>
<protein>
    <submittedName>
        <fullName evidence="2">Uncharacterized protein</fullName>
    </submittedName>
</protein>
<feature type="region of interest" description="Disordered" evidence="1">
    <location>
        <begin position="43"/>
        <end position="62"/>
    </location>
</feature>
<dbReference type="Proteomes" id="UP000824540">
    <property type="component" value="Unassembled WGS sequence"/>
</dbReference>
<comment type="caution">
    <text evidence="2">The sequence shown here is derived from an EMBL/GenBank/DDBJ whole genome shotgun (WGS) entry which is preliminary data.</text>
</comment>
<dbReference type="OrthoDB" id="9935913at2759"/>
<proteinExistence type="predicted"/>
<name>A0A8T2NJ32_9TELE</name>
<dbReference type="EMBL" id="JAFBMS010000041">
    <property type="protein sequence ID" value="KAG9340693.1"/>
    <property type="molecule type" value="Genomic_DNA"/>
</dbReference>
<organism evidence="2 3">
    <name type="scientific">Albula glossodonta</name>
    <name type="common">roundjaw bonefish</name>
    <dbReference type="NCBI Taxonomy" id="121402"/>
    <lineage>
        <taxon>Eukaryota</taxon>
        <taxon>Metazoa</taxon>
        <taxon>Chordata</taxon>
        <taxon>Craniata</taxon>
        <taxon>Vertebrata</taxon>
        <taxon>Euteleostomi</taxon>
        <taxon>Actinopterygii</taxon>
        <taxon>Neopterygii</taxon>
        <taxon>Teleostei</taxon>
        <taxon>Albuliformes</taxon>
        <taxon>Albulidae</taxon>
        <taxon>Albula</taxon>
    </lineage>
</organism>
<accession>A0A8T2NJ32</accession>
<reference evidence="2" key="1">
    <citation type="thesis" date="2021" institute="BYU ScholarsArchive" country="Provo, UT, USA">
        <title>Applications of and Algorithms for Genome Assembly and Genomic Analyses with an Emphasis on Marine Teleosts.</title>
        <authorList>
            <person name="Pickett B.D."/>
        </authorList>
    </citation>
    <scope>NUCLEOTIDE SEQUENCE</scope>
    <source>
        <strain evidence="2">HI-2016</strain>
    </source>
</reference>
<gene>
    <name evidence="2" type="ORF">JZ751_021267</name>
</gene>